<evidence type="ECO:0000256" key="4">
    <source>
        <dbReference type="ARBA" id="ARBA00022692"/>
    </source>
</evidence>
<dbReference type="Pfam" id="PF03349">
    <property type="entry name" value="Toluene_X"/>
    <property type="match status" value="1"/>
</dbReference>
<gene>
    <name evidence="9" type="ORF">Ldro_2125</name>
</gene>
<feature type="signal peptide" evidence="8">
    <location>
        <begin position="1"/>
        <end position="24"/>
    </location>
</feature>
<dbReference type="Proteomes" id="UP000054736">
    <property type="component" value="Unassembled WGS sequence"/>
</dbReference>
<dbReference type="OrthoDB" id="19849at2"/>
<keyword evidence="3" id="KW-1134">Transmembrane beta strand</keyword>
<comment type="similarity">
    <text evidence="2">Belongs to the OmpP1/FadL family.</text>
</comment>
<keyword evidence="4" id="KW-0812">Transmembrane</keyword>
<comment type="caution">
    <text evidence="9">The sequence shown here is derived from an EMBL/GenBank/DDBJ whole genome shotgun (WGS) entry which is preliminary data.</text>
</comment>
<comment type="subcellular location">
    <subcellularLocation>
        <location evidence="1">Cell outer membrane</location>
        <topology evidence="1">Multi-pass membrane protein</topology>
    </subcellularLocation>
</comment>
<sequence>MQRPIRTIASAAVLAMMANSAANAGSFSLYTESRPAAIGNYAAGIAAEAADASTGWYNPAGLALLHRQEIVTGEVTAFVSAKLSGASTFATQGLPNYTQSFTNLSGGKMGYIPSFHYALPFGQNMAFGLSFVAPFGLATQWDRVGPVRYAATSSNLITANLSPEIGGRLTDHFALGLGIDLQYARVRFHSVLGAPTSLLQFNLPYFLDSLSYNKGHSYGVGFHAGGMLLFQQDHTRIGLNYQSQMRHRFNGFSRLQGRLASLGPNLTPSAVLAADGEAIFWSDTLTSNNIIFPDVTTLSFYQDINPRLAILGSAVYTGWNSLKTLELQRVAAYAPRLAQTLVNSTTTENYRNAWRFALGANYQLTDVLMLRVGGGWDQTPTRNEFRDIRIPDTNRWATSVGAHYQLQPNVGFDLGYTHLFSAGRYSVNRTNAVGATSTYNVDASIKAHADLVGVQAVWVLDQPAPMIAPTK</sequence>
<dbReference type="PANTHER" id="PTHR35093">
    <property type="entry name" value="OUTER MEMBRANE PROTEIN NMB0088-RELATED"/>
    <property type="match status" value="1"/>
</dbReference>
<keyword evidence="5 8" id="KW-0732">Signal</keyword>
<dbReference type="AlphaFoldDB" id="A0A0W0SQY6"/>
<proteinExistence type="inferred from homology"/>
<dbReference type="GO" id="GO:0009279">
    <property type="term" value="C:cell outer membrane"/>
    <property type="evidence" value="ECO:0007669"/>
    <property type="project" value="UniProtKB-SubCell"/>
</dbReference>
<feature type="chain" id="PRO_5006912241" evidence="8">
    <location>
        <begin position="25"/>
        <end position="471"/>
    </location>
</feature>
<dbReference type="Gene3D" id="2.40.160.60">
    <property type="entry name" value="Outer membrane protein transport protein (OMPP1/FadL/TodX)"/>
    <property type="match status" value="1"/>
</dbReference>
<keyword evidence="10" id="KW-1185">Reference proteome</keyword>
<dbReference type="PATRIC" id="fig|1212489.4.peg.2246"/>
<evidence type="ECO:0000256" key="7">
    <source>
        <dbReference type="ARBA" id="ARBA00023237"/>
    </source>
</evidence>
<reference evidence="9 10" key="1">
    <citation type="submission" date="2015-11" db="EMBL/GenBank/DDBJ databases">
        <title>Genomic analysis of 38 Legionella species identifies large and diverse effector repertoires.</title>
        <authorList>
            <person name="Burstein D."/>
            <person name="Amaro F."/>
            <person name="Zusman T."/>
            <person name="Lifshitz Z."/>
            <person name="Cohen O."/>
            <person name="Gilbert J.A."/>
            <person name="Pupko T."/>
            <person name="Shuman H.A."/>
            <person name="Segal G."/>
        </authorList>
    </citation>
    <scope>NUCLEOTIDE SEQUENCE [LARGE SCALE GENOMIC DNA]</scope>
    <source>
        <strain evidence="9 10">ATCC 700990</strain>
    </source>
</reference>
<name>A0A0W0SQY6_9GAMM</name>
<evidence type="ECO:0000256" key="2">
    <source>
        <dbReference type="ARBA" id="ARBA00008163"/>
    </source>
</evidence>
<evidence type="ECO:0000256" key="3">
    <source>
        <dbReference type="ARBA" id="ARBA00022452"/>
    </source>
</evidence>
<dbReference type="PANTHER" id="PTHR35093:SF8">
    <property type="entry name" value="OUTER MEMBRANE PROTEIN NMB0088-RELATED"/>
    <property type="match status" value="1"/>
</dbReference>
<keyword evidence="6" id="KW-0472">Membrane</keyword>
<evidence type="ECO:0000256" key="6">
    <source>
        <dbReference type="ARBA" id="ARBA00023136"/>
    </source>
</evidence>
<accession>A0A0W0SQY6</accession>
<evidence type="ECO:0000256" key="5">
    <source>
        <dbReference type="ARBA" id="ARBA00022729"/>
    </source>
</evidence>
<dbReference type="STRING" id="1212489.Ldro_2125"/>
<protein>
    <submittedName>
        <fullName evidence="9">Long chain fatty acid transporter</fullName>
    </submittedName>
</protein>
<dbReference type="EMBL" id="LNXY01000027">
    <property type="protein sequence ID" value="KTC85800.1"/>
    <property type="molecule type" value="Genomic_DNA"/>
</dbReference>
<evidence type="ECO:0000313" key="9">
    <source>
        <dbReference type="EMBL" id="KTC85800.1"/>
    </source>
</evidence>
<evidence type="ECO:0000313" key="10">
    <source>
        <dbReference type="Proteomes" id="UP000054736"/>
    </source>
</evidence>
<dbReference type="InterPro" id="IPR005017">
    <property type="entry name" value="OMPP1/FadL/TodX"/>
</dbReference>
<dbReference type="GO" id="GO:0015483">
    <property type="term" value="F:long-chain fatty acid transporting porin activity"/>
    <property type="evidence" value="ECO:0007669"/>
    <property type="project" value="TreeGrafter"/>
</dbReference>
<evidence type="ECO:0000256" key="8">
    <source>
        <dbReference type="SAM" id="SignalP"/>
    </source>
</evidence>
<evidence type="ECO:0000256" key="1">
    <source>
        <dbReference type="ARBA" id="ARBA00004571"/>
    </source>
</evidence>
<organism evidence="9 10">
    <name type="scientific">Legionella drozanskii LLAP-1</name>
    <dbReference type="NCBI Taxonomy" id="1212489"/>
    <lineage>
        <taxon>Bacteria</taxon>
        <taxon>Pseudomonadati</taxon>
        <taxon>Pseudomonadota</taxon>
        <taxon>Gammaproteobacteria</taxon>
        <taxon>Legionellales</taxon>
        <taxon>Legionellaceae</taxon>
        <taxon>Legionella</taxon>
    </lineage>
</organism>
<keyword evidence="7" id="KW-0998">Cell outer membrane</keyword>
<dbReference type="SUPFAM" id="SSF56935">
    <property type="entry name" value="Porins"/>
    <property type="match status" value="1"/>
</dbReference>